<feature type="transmembrane region" description="Helical" evidence="1">
    <location>
        <begin position="7"/>
        <end position="30"/>
    </location>
</feature>
<accession>A0A3E2VBT9</accession>
<dbReference type="Proteomes" id="UP000260025">
    <property type="component" value="Unassembled WGS sequence"/>
</dbReference>
<sequence>MKKKIKILIALIVGFALAMLLMSVAIYFGYTNAYSTDVNTLTVKILGIPIYELTKSGTEYIGKSIGVYMGAVCGICMALSVIAEELISKARHK</sequence>
<proteinExistence type="predicted"/>
<dbReference type="GeneID" id="97189013"/>
<organism evidence="2 3">
    <name type="scientific">Clostridium innocuum</name>
    <dbReference type="NCBI Taxonomy" id="1522"/>
    <lineage>
        <taxon>Bacteria</taxon>
        <taxon>Bacillati</taxon>
        <taxon>Bacillota</taxon>
        <taxon>Clostridia</taxon>
        <taxon>Eubacteriales</taxon>
        <taxon>Clostridiaceae</taxon>
        <taxon>Clostridium</taxon>
    </lineage>
</organism>
<dbReference type="OrthoDB" id="2064073at2"/>
<evidence type="ECO:0008006" key="4">
    <source>
        <dbReference type="Google" id="ProtNLM"/>
    </source>
</evidence>
<gene>
    <name evidence="2" type="ORF">DXA38_22475</name>
</gene>
<evidence type="ECO:0000256" key="1">
    <source>
        <dbReference type="SAM" id="Phobius"/>
    </source>
</evidence>
<dbReference type="NCBIfam" id="NF033904">
    <property type="entry name" value="LlsX_fam"/>
    <property type="match status" value="1"/>
</dbReference>
<keyword evidence="1" id="KW-1133">Transmembrane helix</keyword>
<reference evidence="2 3" key="1">
    <citation type="submission" date="2018-08" db="EMBL/GenBank/DDBJ databases">
        <title>A genome reference for cultivated species of the human gut microbiota.</title>
        <authorList>
            <person name="Zou Y."/>
            <person name="Xue W."/>
            <person name="Luo G."/>
        </authorList>
    </citation>
    <scope>NUCLEOTIDE SEQUENCE [LARGE SCALE GENOMIC DNA]</scope>
    <source>
        <strain evidence="2 3">OF01-2LB</strain>
    </source>
</reference>
<dbReference type="InterPro" id="IPR046007">
    <property type="entry name" value="DUF5963"/>
</dbReference>
<evidence type="ECO:0000313" key="2">
    <source>
        <dbReference type="EMBL" id="RGC08028.1"/>
    </source>
</evidence>
<feature type="transmembrane region" description="Helical" evidence="1">
    <location>
        <begin position="65"/>
        <end position="83"/>
    </location>
</feature>
<dbReference type="RefSeq" id="WP_009243660.1">
    <property type="nucleotide sequence ID" value="NZ_AP025565.1"/>
</dbReference>
<dbReference type="AlphaFoldDB" id="A0A3E2VBT9"/>
<keyword evidence="1" id="KW-0472">Membrane</keyword>
<dbReference type="EMBL" id="QVEV01000092">
    <property type="protein sequence ID" value="RGC08028.1"/>
    <property type="molecule type" value="Genomic_DNA"/>
</dbReference>
<name>A0A3E2VBT9_CLOIN</name>
<keyword evidence="1" id="KW-0812">Transmembrane</keyword>
<evidence type="ECO:0000313" key="3">
    <source>
        <dbReference type="Proteomes" id="UP000260025"/>
    </source>
</evidence>
<protein>
    <recommendedName>
        <fullName evidence="4">LlsX family protein</fullName>
    </recommendedName>
</protein>
<dbReference type="Pfam" id="PF19388">
    <property type="entry name" value="DUF5963"/>
    <property type="match status" value="1"/>
</dbReference>
<comment type="caution">
    <text evidence="2">The sequence shown here is derived from an EMBL/GenBank/DDBJ whole genome shotgun (WGS) entry which is preliminary data.</text>
</comment>